<dbReference type="SUPFAM" id="SSF58104">
    <property type="entry name" value="Methyl-accepting chemotaxis protein (MCP) signaling domain"/>
    <property type="match status" value="2"/>
</dbReference>
<feature type="transmembrane region" description="Helical" evidence="7">
    <location>
        <begin position="971"/>
        <end position="991"/>
    </location>
</feature>
<sequence length="1040" mass="113301">MKFILKYRWAFLAVWIIAAVLLLINSPNMADLIREKGQLSVADGYPSVIASDIIEEHSTQEKGTQSFIVVFHDKEKFSEGQELNIKATVEHLEDNKDQLGISGITTHFQDEALRDQLVSKEGNTIIALLNVNMTDKTIGEVRETLDKAIETQQVDTYMTGDGLISEDVIVSSEKGLKKTEIITVIFIMVVLVLVFRSFVAPFIPLLTVGVTYLVSQAIVAFLVDGVNFPVSTFTQTFLVAVLFGIGTDYCILLLSRYKEELTDGKDIPEAIIATYRSAGKTVIFSAIAVMIGFASIGFASFKLYQSAVGVAVGVFVLILALFTIVPLFMATLKRGLFWPVKKNISHSESKLWGWMGNLAITRPLIALGIVAIFTVPLLVSYDGELSFNSLDEIGEEYDSVKGFNIVADSFGPGEIMPIQVVLENDDSMKTKEYLALIESIGNELDKIEHVDKIRSLTRPTGDKLDEIYVNNLANELGKGISEGTDGISQIKAGLQEAATSLQESKPEMEEATSGIEELYSGTIEIQSGIGELQTALSTIKTGIESSATGTAELKKGAATASKSAEELKTGTEQLLEGYKGAQLGLTQLIEEYKKVPTTLEGALGQLQSLEEPMTKLVQNHPEIATDPNFVEIQEIIKSASEKVGIAYGTVDALNKELEKVNAGLEKANENLAKIVSGLEEFSKGLDNIVSGLSELESGLNQAASGQGQVVEQIPAIKTGLGEIAKGQEQLQTGFGDMENQLELLSTGLEQSSEGLGQIEEGFGEAETYLTDLANNTNLQQSAVYIPDELMTNEDFQQAFDVYLSEDGKMTTIDIVLDENPYSRTAMDTINKIEETIQDATIDTKLEQANIGIGGVTSMNRDLEAMSNSDYTKTVTFMMIGIVLILIILLRSLVMPVYIIASLLLTYYSSIALTEVIFVNILGYPGINWATPFFGFVILIALGVDYSIFLMDRFSEYKELDVKTGIMLAMKNMGTVIMSAAVILAGTFAAMLPSGVLSMLQIATLVLSGLLFYALIILPLFVPVLIKVLGKANWWPFLGKR</sequence>
<feature type="transmembrane region" description="Helical" evidence="7">
    <location>
        <begin position="997"/>
        <end position="1025"/>
    </location>
</feature>
<dbReference type="EMBL" id="JBHSMC010000014">
    <property type="protein sequence ID" value="MFC5465455.1"/>
    <property type="molecule type" value="Genomic_DNA"/>
</dbReference>
<dbReference type="PANTHER" id="PTHR33406:SF6">
    <property type="entry name" value="MEMBRANE PROTEIN YDGH-RELATED"/>
    <property type="match status" value="1"/>
</dbReference>
<dbReference type="PANTHER" id="PTHR33406">
    <property type="entry name" value="MEMBRANE PROTEIN MJ1562-RELATED"/>
    <property type="match status" value="1"/>
</dbReference>
<feature type="domain" description="Membrane transport protein MMPL" evidence="8">
    <location>
        <begin position="44"/>
        <end position="364"/>
    </location>
</feature>
<feature type="transmembrane region" description="Helical" evidence="7">
    <location>
        <begin position="351"/>
        <end position="379"/>
    </location>
</feature>
<dbReference type="InterPro" id="IPR004869">
    <property type="entry name" value="MMPL_dom"/>
</dbReference>
<evidence type="ECO:0000256" key="5">
    <source>
        <dbReference type="ARBA" id="ARBA00022989"/>
    </source>
</evidence>
<gene>
    <name evidence="9" type="ORF">ACFPM4_11905</name>
</gene>
<evidence type="ECO:0000256" key="6">
    <source>
        <dbReference type="ARBA" id="ARBA00023136"/>
    </source>
</evidence>
<feature type="transmembrane region" description="Helical" evidence="7">
    <location>
        <begin position="282"/>
        <end position="301"/>
    </location>
</feature>
<feature type="domain" description="Membrane transport protein MMPL" evidence="8">
    <location>
        <begin position="764"/>
        <end position="1038"/>
    </location>
</feature>
<evidence type="ECO:0000256" key="4">
    <source>
        <dbReference type="ARBA" id="ARBA00022692"/>
    </source>
</evidence>
<evidence type="ECO:0000256" key="2">
    <source>
        <dbReference type="ARBA" id="ARBA00010157"/>
    </source>
</evidence>
<comment type="similarity">
    <text evidence="2">Belongs to the resistance-nodulation-cell division (RND) (TC 2.A.6) family. MmpL subfamily.</text>
</comment>
<keyword evidence="4 7" id="KW-0812">Transmembrane</keyword>
<dbReference type="InterPro" id="IPR050545">
    <property type="entry name" value="Mycobact_MmpL"/>
</dbReference>
<dbReference type="SUPFAM" id="SSF82866">
    <property type="entry name" value="Multidrug efflux transporter AcrB transmembrane domain"/>
    <property type="match status" value="2"/>
</dbReference>
<evidence type="ECO:0000256" key="1">
    <source>
        <dbReference type="ARBA" id="ARBA00004651"/>
    </source>
</evidence>
<dbReference type="Gene3D" id="1.20.1640.10">
    <property type="entry name" value="Multidrug efflux transporter AcrB transmembrane domain"/>
    <property type="match status" value="2"/>
</dbReference>
<dbReference type="Gene3D" id="1.10.287.950">
    <property type="entry name" value="Methyl-accepting chemotaxis protein"/>
    <property type="match status" value="2"/>
</dbReference>
<name>A0ABW0LHT4_9BACI</name>
<dbReference type="RefSeq" id="WP_382351834.1">
    <property type="nucleotide sequence ID" value="NZ_JBHSMC010000014.1"/>
</dbReference>
<protein>
    <submittedName>
        <fullName evidence="9">MMPL family transporter</fullName>
    </submittedName>
</protein>
<evidence type="ECO:0000259" key="8">
    <source>
        <dbReference type="Pfam" id="PF03176"/>
    </source>
</evidence>
<keyword evidence="10" id="KW-1185">Reference proteome</keyword>
<comment type="caution">
    <text evidence="9">The sequence shown here is derived from an EMBL/GenBank/DDBJ whole genome shotgun (WGS) entry which is preliminary data.</text>
</comment>
<feature type="transmembrane region" description="Helical" evidence="7">
    <location>
        <begin position="896"/>
        <end position="922"/>
    </location>
</feature>
<feature type="transmembrane region" description="Helical" evidence="7">
    <location>
        <begin position="307"/>
        <end position="330"/>
    </location>
</feature>
<evidence type="ECO:0000256" key="3">
    <source>
        <dbReference type="ARBA" id="ARBA00022475"/>
    </source>
</evidence>
<dbReference type="Proteomes" id="UP001596147">
    <property type="component" value="Unassembled WGS sequence"/>
</dbReference>
<feature type="transmembrane region" description="Helical" evidence="7">
    <location>
        <begin position="181"/>
        <end position="198"/>
    </location>
</feature>
<feature type="transmembrane region" description="Helical" evidence="7">
    <location>
        <begin position="205"/>
        <end position="223"/>
    </location>
</feature>
<proteinExistence type="inferred from homology"/>
<comment type="subcellular location">
    <subcellularLocation>
        <location evidence="1">Cell membrane</location>
        <topology evidence="1">Multi-pass membrane protein</topology>
    </subcellularLocation>
</comment>
<accession>A0ABW0LHT4</accession>
<evidence type="ECO:0000313" key="10">
    <source>
        <dbReference type="Proteomes" id="UP001596147"/>
    </source>
</evidence>
<keyword evidence="3" id="KW-1003">Cell membrane</keyword>
<dbReference type="Pfam" id="PF03176">
    <property type="entry name" value="MMPL"/>
    <property type="match status" value="2"/>
</dbReference>
<feature type="transmembrane region" description="Helical" evidence="7">
    <location>
        <begin position="235"/>
        <end position="255"/>
    </location>
</feature>
<evidence type="ECO:0000313" key="9">
    <source>
        <dbReference type="EMBL" id="MFC5465455.1"/>
    </source>
</evidence>
<organism evidence="9 10">
    <name type="scientific">Lederbergia graminis</name>
    <dbReference type="NCBI Taxonomy" id="735518"/>
    <lineage>
        <taxon>Bacteria</taxon>
        <taxon>Bacillati</taxon>
        <taxon>Bacillota</taxon>
        <taxon>Bacilli</taxon>
        <taxon>Bacillales</taxon>
        <taxon>Bacillaceae</taxon>
        <taxon>Lederbergia</taxon>
    </lineage>
</organism>
<keyword evidence="6 7" id="KW-0472">Membrane</keyword>
<feature type="transmembrane region" description="Helical" evidence="7">
    <location>
        <begin position="870"/>
        <end position="889"/>
    </location>
</feature>
<reference evidence="10" key="1">
    <citation type="journal article" date="2019" name="Int. J. Syst. Evol. Microbiol.">
        <title>The Global Catalogue of Microorganisms (GCM) 10K type strain sequencing project: providing services to taxonomists for standard genome sequencing and annotation.</title>
        <authorList>
            <consortium name="The Broad Institute Genomics Platform"/>
            <consortium name="The Broad Institute Genome Sequencing Center for Infectious Disease"/>
            <person name="Wu L."/>
            <person name="Ma J."/>
        </authorList>
    </citation>
    <scope>NUCLEOTIDE SEQUENCE [LARGE SCALE GENOMIC DNA]</scope>
    <source>
        <strain evidence="10">CGMCC 1.12237</strain>
    </source>
</reference>
<feature type="transmembrane region" description="Helical" evidence="7">
    <location>
        <begin position="928"/>
        <end position="950"/>
    </location>
</feature>
<keyword evidence="5 7" id="KW-1133">Transmembrane helix</keyword>
<evidence type="ECO:0000256" key="7">
    <source>
        <dbReference type="SAM" id="Phobius"/>
    </source>
</evidence>